<reference evidence="1" key="1">
    <citation type="submission" date="2014-11" db="EMBL/GenBank/DDBJ databases">
        <authorList>
            <person name="Amaro Gonzalez C."/>
        </authorList>
    </citation>
    <scope>NUCLEOTIDE SEQUENCE</scope>
</reference>
<name>A0A0E9VUU8_ANGAN</name>
<accession>A0A0E9VUU8</accession>
<dbReference type="AlphaFoldDB" id="A0A0E9VUU8"/>
<sequence length="16" mass="2029">MFSELFSEARIYFIFE</sequence>
<protein>
    <submittedName>
        <fullName evidence="1">Uncharacterized protein</fullName>
    </submittedName>
</protein>
<organism evidence="1">
    <name type="scientific">Anguilla anguilla</name>
    <name type="common">European freshwater eel</name>
    <name type="synonym">Muraena anguilla</name>
    <dbReference type="NCBI Taxonomy" id="7936"/>
    <lineage>
        <taxon>Eukaryota</taxon>
        <taxon>Metazoa</taxon>
        <taxon>Chordata</taxon>
        <taxon>Craniata</taxon>
        <taxon>Vertebrata</taxon>
        <taxon>Euteleostomi</taxon>
        <taxon>Actinopterygii</taxon>
        <taxon>Neopterygii</taxon>
        <taxon>Teleostei</taxon>
        <taxon>Anguilliformes</taxon>
        <taxon>Anguillidae</taxon>
        <taxon>Anguilla</taxon>
    </lineage>
</organism>
<reference evidence="1" key="2">
    <citation type="journal article" date="2015" name="Fish Shellfish Immunol.">
        <title>Early steps in the European eel (Anguilla anguilla)-Vibrio vulnificus interaction in the gills: Role of the RtxA13 toxin.</title>
        <authorList>
            <person name="Callol A."/>
            <person name="Pajuelo D."/>
            <person name="Ebbesson L."/>
            <person name="Teles M."/>
            <person name="MacKenzie S."/>
            <person name="Amaro C."/>
        </authorList>
    </citation>
    <scope>NUCLEOTIDE SEQUENCE</scope>
</reference>
<proteinExistence type="predicted"/>
<evidence type="ECO:0000313" key="1">
    <source>
        <dbReference type="EMBL" id="JAH81929.1"/>
    </source>
</evidence>
<dbReference type="EMBL" id="GBXM01026648">
    <property type="protein sequence ID" value="JAH81929.1"/>
    <property type="molecule type" value="Transcribed_RNA"/>
</dbReference>